<dbReference type="AlphaFoldDB" id="A0A212LRS5"/>
<dbReference type="Gene3D" id="1.10.10.10">
    <property type="entry name" value="Winged helix-like DNA-binding domain superfamily/Winged helix DNA-binding domain"/>
    <property type="match status" value="1"/>
</dbReference>
<evidence type="ECO:0000313" key="4">
    <source>
        <dbReference type="EMBL" id="SCM80253.1"/>
    </source>
</evidence>
<feature type="domain" description="CBS" evidence="3">
    <location>
        <begin position="80"/>
        <end position="136"/>
    </location>
</feature>
<accession>A0A212LRS5</accession>
<keyword evidence="1 2" id="KW-0129">CBS domain</keyword>
<dbReference type="SUPFAM" id="SSF46785">
    <property type="entry name" value="Winged helix' DNA-binding domain"/>
    <property type="match status" value="1"/>
</dbReference>
<feature type="domain" description="CBS" evidence="3">
    <location>
        <begin position="145"/>
        <end position="217"/>
    </location>
</feature>
<evidence type="ECO:0000256" key="2">
    <source>
        <dbReference type="PROSITE-ProRule" id="PRU00703"/>
    </source>
</evidence>
<dbReference type="PROSITE" id="PS51371">
    <property type="entry name" value="CBS"/>
    <property type="match status" value="2"/>
</dbReference>
<protein>
    <submittedName>
        <fullName evidence="4">Transcriptional repressor CcpN</fullName>
    </submittedName>
</protein>
<dbReference type="SUPFAM" id="SSF54631">
    <property type="entry name" value="CBS-domain pair"/>
    <property type="match status" value="1"/>
</dbReference>
<dbReference type="InterPro" id="IPR016842">
    <property type="entry name" value="UCP026546_HTH-CBS"/>
</dbReference>
<dbReference type="InterPro" id="IPR013196">
    <property type="entry name" value="HTH_11"/>
</dbReference>
<reference evidence="4" key="1">
    <citation type="submission" date="2016-08" db="EMBL/GenBank/DDBJ databases">
        <authorList>
            <person name="Seilhamer J.J."/>
        </authorList>
    </citation>
    <scope>NUCLEOTIDE SEQUENCE</scope>
    <source>
        <strain evidence="4">86</strain>
    </source>
</reference>
<name>A0A212LRS5_9FIRM</name>
<dbReference type="RefSeq" id="WP_075755495.1">
    <property type="nucleotide sequence ID" value="NZ_LT608335.1"/>
</dbReference>
<dbReference type="InterPro" id="IPR046342">
    <property type="entry name" value="CBS_dom_sf"/>
</dbReference>
<dbReference type="InterPro" id="IPR036388">
    <property type="entry name" value="WH-like_DNA-bd_sf"/>
</dbReference>
<evidence type="ECO:0000259" key="3">
    <source>
        <dbReference type="PROSITE" id="PS51371"/>
    </source>
</evidence>
<dbReference type="InterPro" id="IPR051257">
    <property type="entry name" value="Diverse_CBS-Domain"/>
</dbReference>
<dbReference type="Pfam" id="PF08279">
    <property type="entry name" value="HTH_11"/>
    <property type="match status" value="1"/>
</dbReference>
<evidence type="ECO:0000256" key="1">
    <source>
        <dbReference type="ARBA" id="ARBA00023122"/>
    </source>
</evidence>
<proteinExistence type="predicted"/>
<sequence>MGLTPRQEKIAEMVRTLGPITGEQIAERLSVTRAALRPDLAILVMSGMVEARPKVGYYYTGKNTLSLLTEQVNRIKVKDVQSVPVVVTTGTSAYDAVVTMFLEDVGSVYVVEPGGILGGVVSRKDVLKVAMGGSDLHKMPVKVLMTPVTKIITTTPEEPILTAAKKIIDNEVDSLPVVVPANLQGNKVHEHEVVGRLTKTNITRVFVEIGEGRGGDSYG</sequence>
<dbReference type="InterPro" id="IPR000644">
    <property type="entry name" value="CBS_dom"/>
</dbReference>
<organism evidence="4">
    <name type="scientific">uncultured Sporomusa sp</name>
    <dbReference type="NCBI Taxonomy" id="307249"/>
    <lineage>
        <taxon>Bacteria</taxon>
        <taxon>Bacillati</taxon>
        <taxon>Bacillota</taxon>
        <taxon>Negativicutes</taxon>
        <taxon>Selenomonadales</taxon>
        <taxon>Sporomusaceae</taxon>
        <taxon>Sporomusa</taxon>
        <taxon>environmental samples</taxon>
    </lineage>
</organism>
<gene>
    <name evidence="4" type="primary">ccpN</name>
    <name evidence="4" type="ORF">KL86SPO_30431</name>
</gene>
<dbReference type="PIRSF" id="PIRSF026546">
    <property type="entry name" value="UCP026546_CBS_YqzB"/>
    <property type="match status" value="1"/>
</dbReference>
<dbReference type="EMBL" id="FMJE01000003">
    <property type="protein sequence ID" value="SCM80253.1"/>
    <property type="molecule type" value="Genomic_DNA"/>
</dbReference>
<dbReference type="Pfam" id="PF00571">
    <property type="entry name" value="CBS"/>
    <property type="match status" value="2"/>
</dbReference>
<dbReference type="Gene3D" id="3.10.580.10">
    <property type="entry name" value="CBS-domain"/>
    <property type="match status" value="1"/>
</dbReference>
<dbReference type="SMART" id="SM00116">
    <property type="entry name" value="CBS"/>
    <property type="match status" value="2"/>
</dbReference>
<dbReference type="InterPro" id="IPR036390">
    <property type="entry name" value="WH_DNA-bd_sf"/>
</dbReference>
<dbReference type="PANTHER" id="PTHR43080">
    <property type="entry name" value="CBS DOMAIN-CONTAINING PROTEIN CBSX3, MITOCHONDRIAL"/>
    <property type="match status" value="1"/>
</dbReference>
<dbReference type="CDD" id="cd04617">
    <property type="entry name" value="CBS_pair_CcpN"/>
    <property type="match status" value="1"/>
</dbReference>
<dbReference type="PANTHER" id="PTHR43080:SF2">
    <property type="entry name" value="CBS DOMAIN-CONTAINING PROTEIN"/>
    <property type="match status" value="1"/>
</dbReference>